<feature type="compositionally biased region" description="Acidic residues" evidence="3">
    <location>
        <begin position="105"/>
        <end position="114"/>
    </location>
</feature>
<dbReference type="InterPro" id="IPR000649">
    <property type="entry name" value="IF-2B-related"/>
</dbReference>
<evidence type="ECO:0000256" key="2">
    <source>
        <dbReference type="RuleBase" id="RU003814"/>
    </source>
</evidence>
<dbReference type="Gene3D" id="3.40.50.10470">
    <property type="entry name" value="Translation initiation factor eif-2b, domain 2"/>
    <property type="match status" value="1"/>
</dbReference>
<gene>
    <name evidence="4" type="ORF">GMARGA_LOCUS37139</name>
</gene>
<feature type="compositionally biased region" description="Polar residues" evidence="3">
    <location>
        <begin position="93"/>
        <end position="104"/>
    </location>
</feature>
<evidence type="ECO:0000256" key="3">
    <source>
        <dbReference type="SAM" id="MobiDB-lite"/>
    </source>
</evidence>
<dbReference type="InterPro" id="IPR037171">
    <property type="entry name" value="NagB/RpiA_transferase-like"/>
</dbReference>
<reference evidence="4 5" key="1">
    <citation type="submission" date="2021-06" db="EMBL/GenBank/DDBJ databases">
        <authorList>
            <person name="Kallberg Y."/>
            <person name="Tangrot J."/>
            <person name="Rosling A."/>
        </authorList>
    </citation>
    <scope>NUCLEOTIDE SEQUENCE [LARGE SCALE GENOMIC DNA]</scope>
    <source>
        <strain evidence="4 5">120-4 pot B 10/14</strain>
    </source>
</reference>
<protein>
    <submittedName>
        <fullName evidence="4">10693_t:CDS:1</fullName>
    </submittedName>
</protein>
<dbReference type="PANTHER" id="PTHR43475">
    <property type="entry name" value="METHYLTHIORIBOSE-1-PHOSPHATE ISOMERASE"/>
    <property type="match status" value="1"/>
</dbReference>
<evidence type="ECO:0000313" key="5">
    <source>
        <dbReference type="Proteomes" id="UP000789901"/>
    </source>
</evidence>
<dbReference type="Proteomes" id="UP000789901">
    <property type="component" value="Unassembled WGS sequence"/>
</dbReference>
<dbReference type="Pfam" id="PF01008">
    <property type="entry name" value="IF-2B"/>
    <property type="match status" value="1"/>
</dbReference>
<name>A0ABN7WZK5_GIGMA</name>
<evidence type="ECO:0000256" key="1">
    <source>
        <dbReference type="ARBA" id="ARBA00007251"/>
    </source>
</evidence>
<dbReference type="InterPro" id="IPR042529">
    <property type="entry name" value="IF_2B-like_C"/>
</dbReference>
<dbReference type="SUPFAM" id="SSF100950">
    <property type="entry name" value="NagB/RpiA/CoA transferase-like"/>
    <property type="match status" value="1"/>
</dbReference>
<dbReference type="EMBL" id="CAJVQB010076243">
    <property type="protein sequence ID" value="CAG8844507.1"/>
    <property type="molecule type" value="Genomic_DNA"/>
</dbReference>
<keyword evidence="5" id="KW-1185">Reference proteome</keyword>
<organism evidence="4 5">
    <name type="scientific">Gigaspora margarita</name>
    <dbReference type="NCBI Taxonomy" id="4874"/>
    <lineage>
        <taxon>Eukaryota</taxon>
        <taxon>Fungi</taxon>
        <taxon>Fungi incertae sedis</taxon>
        <taxon>Mucoromycota</taxon>
        <taxon>Glomeromycotina</taxon>
        <taxon>Glomeromycetes</taxon>
        <taxon>Diversisporales</taxon>
        <taxon>Gigasporaceae</taxon>
        <taxon>Gigaspora</taxon>
    </lineage>
</organism>
<accession>A0ABN7WZK5</accession>
<feature type="non-terminal residue" evidence="4">
    <location>
        <position position="114"/>
    </location>
</feature>
<dbReference type="PANTHER" id="PTHR43475:SF3">
    <property type="entry name" value="TRANSLATION INITIATION FACTOR EIF-2B SUBUNIT FAMILY PROTEIN (AFU_ORTHOLOGUE AFUA_2G14290)"/>
    <property type="match status" value="1"/>
</dbReference>
<evidence type="ECO:0000313" key="4">
    <source>
        <dbReference type="EMBL" id="CAG8844507.1"/>
    </source>
</evidence>
<sequence length="114" mass="12740">MATMTHVLLGILEHNGTVINKIGTVSLALAAQHHGKPVYLVLRTDKILGEYDDVKIEENDSNNLCYVTENQFLIDLEEEIFSFSLSCEVSNLRSSVTTTKPYSTSEEELGDEDF</sequence>
<comment type="caution">
    <text evidence="4">The sequence shown here is derived from an EMBL/GenBank/DDBJ whole genome shotgun (WGS) entry which is preliminary data.</text>
</comment>
<proteinExistence type="inferred from homology"/>
<comment type="similarity">
    <text evidence="1 2">Belongs to the eIF-2B alpha/beta/delta subunits family.</text>
</comment>
<feature type="region of interest" description="Disordered" evidence="3">
    <location>
        <begin position="93"/>
        <end position="114"/>
    </location>
</feature>